<feature type="region of interest" description="Disordered" evidence="4">
    <location>
        <begin position="1460"/>
        <end position="1485"/>
    </location>
</feature>
<keyword evidence="2" id="KW-0597">Phosphoprotein</keyword>
<dbReference type="VEuPathDB" id="FungiDB:BO97DRAFT_480426"/>
<evidence type="ECO:0000256" key="3">
    <source>
        <dbReference type="ARBA" id="ARBA00029454"/>
    </source>
</evidence>
<dbReference type="GO" id="GO:0044550">
    <property type="term" value="P:secondary metabolite biosynthetic process"/>
    <property type="evidence" value="ECO:0007669"/>
    <property type="project" value="TreeGrafter"/>
</dbReference>
<dbReference type="Gene3D" id="3.40.50.12780">
    <property type="entry name" value="N-terminal domain of ligase-like"/>
    <property type="match status" value="1"/>
</dbReference>
<dbReference type="InterPro" id="IPR042099">
    <property type="entry name" value="ANL_N_sf"/>
</dbReference>
<feature type="domain" description="H-type lectin" evidence="7">
    <location>
        <begin position="1027"/>
        <end position="1090"/>
    </location>
</feature>
<feature type="compositionally biased region" description="Basic and acidic residues" evidence="4">
    <location>
        <begin position="112"/>
        <end position="121"/>
    </location>
</feature>
<keyword evidence="9" id="KW-1185">Reference proteome</keyword>
<dbReference type="STRING" id="1450537.A0A395HPI2"/>
<proteinExistence type="inferred from homology"/>
<sequence length="1679" mass="186016">MALLLAPYNNAMRIGQGFNSYTQQICVDDAVLVDPDRAENVVTNDLIGVDTDGTTMRILVQSMGKPSAWSRQREIVHENVKVVESSTSKSKDGTAMTITSNSECSDDTPVAEEQKMLEAPKQRPQQKPDSAPFPEGKDAPEDTTKLLEEKDAEPQSNAIGEHQESKEAPETDDLTEAEDKTPETASAPSGTSEPPAKTPEITNDTTAATNEPTTIELTQAELYAQTGSADAYQTAVETGDATKPRSSSSKVQTATRARSSSAGGPAPVTSSGKELTLTKPRKASQYGPLVTRNPGSALTPAEVEAEAREREEERKEERERLKEHREYQKQLQREAREEEKQRRAEKRQEEKARREEQRKNVEWAVQTEKYSKEEVQKMLASNQFVERFSGMLENEQDYIFDPTAARGPSQTVTYTSRFVDRLSDVTDNMAISGSLSIKAGKIGGSGSGAFIDSDKFKSSDLNYYLNVKVINQTINFKDALVFNPLRSVDANIFREVYGDSFISGFLEGGEFNAIVSIKILNKAKKTDIAASAKVAFTTGPMDIKAEAEVNMARANIETNTETTIQVNWSGGGHIKPMEQQWDIKSLMQAAARFPDLVAECPQRIYAILTKYDTLRSFVRLKPASYTPLQYENAQLYTNSLMEAYMTYKAMHKQIGADIFAIQNKTKLVVPWPKDKVTSKEVLGDKAPFTANLAGLEECRKHILRQMARIVNEVDLIEKDPKVATDEDHVEPFQSPLVFETRVPVIEWTEEANPDNKAPLDGSVAVVLTEAQKKAKAAQAEMAKRARQLFADETQFNEEEKQSLVALHGNRQFIGEHLQVTKPVGSETKGTFFNNIDFLQSDWLVTSVRVQIAEGALGAVIVHYANGLILTRGKAHEREPFIELTNFARGERVTSAAIETGNRPNSGAGDTRVVALYLYTNRGRHLEGVASQNRPKGQTSAMRDQVEYENLATIYFDAPFEKGTVKGFIGRSDDTHGAVWRLGIVWGDLEKDQPRAQEDDSESAAFGVSRSGVWNSKHIPGELSKGETVKFDIPFENIPRLLHGLCLVDLISDPHWARGRTNVANVQKTGFEINVAGDQKGDVFSVRSSWLTLPDNEVNFHHGTCDTRVMTDNAGNLSSFYIQFPQAYKSRPQAIAWFTGFDLGPPNTEKQQDKWKVRTYVKNVTPTGLVVVVETWDWAQFRSAQVGWCAWDAEFDDKKVRSGQRDWKQGGSGVLSIPWPENAWSSAGAPSFFTAISSFSARSNATLRLQAEMKSNSTQRTEVDFKPASFPSLRTVIGGGELMSQSEIDTWGPHVRLLNVYGPAECCVLSTVQNQITLESDPRDIGWTTGCVGWVVGPSDVDRLMPIGSVGELLIQGHTVGRGYLGDVMVDGGAQLVAFLKPAGSDHGSHALFLPPTPDFHDSVTQATASLRRTVPRYIIAAIFLPISLILRTASDKVDRRRLRETAGSLSRISCRATGNCVPGSKPPLNQSSRSSHGWTQQRGYRGNKHQHQKITLLMLSTKRGLAFNKSHTTTGCGKQGFPSAQPYLSHTPGGKVAEARQKGYLIRIGQDDEESEQLSNLEILTHESLLHIITFMATAIAVLTTLGTWIAVFRHEFEDLLRYILRQLTSDGSLPTATERSVATLETLVELKQDQLRATKALLLLQRQHNENMKAKLEKIIQLIEDIRELKFGQLPTRT</sequence>
<accession>A0A395HPI2</accession>
<keyword evidence="1" id="KW-0596">Phosphopantetheine</keyword>
<feature type="domain" description="AMP-dependent synthetase/ligase" evidence="6">
    <location>
        <begin position="1227"/>
        <end position="1364"/>
    </location>
</feature>
<dbReference type="GO" id="GO:0007155">
    <property type="term" value="P:cell adhesion"/>
    <property type="evidence" value="ECO:0007669"/>
    <property type="project" value="InterPro"/>
</dbReference>
<dbReference type="EMBL" id="KZ824310">
    <property type="protein sequence ID" value="RAL08768.1"/>
    <property type="molecule type" value="Genomic_DNA"/>
</dbReference>
<dbReference type="PANTHER" id="PTHR45527:SF12">
    <property type="entry name" value="NONRIBOSOMAL PEPTIDE SYNTHETASE IVOA"/>
    <property type="match status" value="1"/>
</dbReference>
<dbReference type="GO" id="GO:0030246">
    <property type="term" value="F:carbohydrate binding"/>
    <property type="evidence" value="ECO:0007669"/>
    <property type="project" value="InterPro"/>
</dbReference>
<feature type="region of interest" description="Disordered" evidence="4">
    <location>
        <begin position="84"/>
        <end position="340"/>
    </location>
</feature>
<dbReference type="InterPro" id="IPR019019">
    <property type="entry name" value="H-type_lectin_domain"/>
</dbReference>
<evidence type="ECO:0000259" key="7">
    <source>
        <dbReference type="Pfam" id="PF09458"/>
    </source>
</evidence>
<evidence type="ECO:0000313" key="9">
    <source>
        <dbReference type="Proteomes" id="UP000248961"/>
    </source>
</evidence>
<comment type="similarity">
    <text evidence="3">Belongs to the NRP synthetase family.</text>
</comment>
<dbReference type="GO" id="GO:0031177">
    <property type="term" value="F:phosphopantetheine binding"/>
    <property type="evidence" value="ECO:0007669"/>
    <property type="project" value="TreeGrafter"/>
</dbReference>
<dbReference type="GO" id="GO:0005737">
    <property type="term" value="C:cytoplasm"/>
    <property type="evidence" value="ECO:0007669"/>
    <property type="project" value="TreeGrafter"/>
</dbReference>
<protein>
    <submittedName>
        <fullName evidence="8">Uncharacterized protein</fullName>
    </submittedName>
</protein>
<feature type="compositionally biased region" description="Basic and acidic residues" evidence="4">
    <location>
        <begin position="135"/>
        <end position="153"/>
    </location>
</feature>
<feature type="compositionally biased region" description="Polar residues" evidence="4">
    <location>
        <begin position="183"/>
        <end position="192"/>
    </location>
</feature>
<keyword evidence="5" id="KW-0472">Membrane</keyword>
<dbReference type="Gene3D" id="3.30.300.30">
    <property type="match status" value="1"/>
</dbReference>
<dbReference type="Proteomes" id="UP000248961">
    <property type="component" value="Unassembled WGS sequence"/>
</dbReference>
<dbReference type="InterPro" id="IPR000873">
    <property type="entry name" value="AMP-dep_synth/lig_dom"/>
</dbReference>
<dbReference type="SUPFAM" id="SSF56801">
    <property type="entry name" value="Acetyl-CoA synthetase-like"/>
    <property type="match status" value="1"/>
</dbReference>
<feature type="compositionally biased region" description="Polar residues" evidence="4">
    <location>
        <begin position="200"/>
        <end position="217"/>
    </location>
</feature>
<dbReference type="SUPFAM" id="SSF141086">
    <property type="entry name" value="Agglutinin HPA-like"/>
    <property type="match status" value="2"/>
</dbReference>
<evidence type="ECO:0000256" key="5">
    <source>
        <dbReference type="SAM" id="Phobius"/>
    </source>
</evidence>
<evidence type="ECO:0000256" key="1">
    <source>
        <dbReference type="ARBA" id="ARBA00022450"/>
    </source>
</evidence>
<dbReference type="OrthoDB" id="3231004at2759"/>
<dbReference type="InterPro" id="IPR037221">
    <property type="entry name" value="H-type_lectin_dom_sf"/>
</dbReference>
<feature type="compositionally biased region" description="Polar residues" evidence="4">
    <location>
        <begin position="1467"/>
        <end position="1482"/>
    </location>
</feature>
<dbReference type="Gene3D" id="2.60.40.2080">
    <property type="match status" value="2"/>
</dbReference>
<name>A0A395HPI2_ASPHC</name>
<feature type="compositionally biased region" description="Polar residues" evidence="4">
    <location>
        <begin position="244"/>
        <end position="273"/>
    </location>
</feature>
<organism evidence="8 9">
    <name type="scientific">Aspergillus homomorphus (strain CBS 101889)</name>
    <dbReference type="NCBI Taxonomy" id="1450537"/>
    <lineage>
        <taxon>Eukaryota</taxon>
        <taxon>Fungi</taxon>
        <taxon>Dikarya</taxon>
        <taxon>Ascomycota</taxon>
        <taxon>Pezizomycotina</taxon>
        <taxon>Eurotiomycetes</taxon>
        <taxon>Eurotiomycetidae</taxon>
        <taxon>Eurotiales</taxon>
        <taxon>Aspergillaceae</taxon>
        <taxon>Aspergillus</taxon>
        <taxon>Aspergillus subgen. Circumdati</taxon>
    </lineage>
</organism>
<evidence type="ECO:0000259" key="6">
    <source>
        <dbReference type="Pfam" id="PF00501"/>
    </source>
</evidence>
<evidence type="ECO:0000313" key="8">
    <source>
        <dbReference type="EMBL" id="RAL08768.1"/>
    </source>
</evidence>
<gene>
    <name evidence="8" type="ORF">BO97DRAFT_480426</name>
</gene>
<evidence type="ECO:0000256" key="4">
    <source>
        <dbReference type="SAM" id="MobiDB-lite"/>
    </source>
</evidence>
<keyword evidence="5" id="KW-1133">Transmembrane helix</keyword>
<dbReference type="InterPro" id="IPR045851">
    <property type="entry name" value="AMP-bd_C_sf"/>
</dbReference>
<dbReference type="GO" id="GO:0043041">
    <property type="term" value="P:amino acid activation for nonribosomal peptide biosynthetic process"/>
    <property type="evidence" value="ECO:0007669"/>
    <property type="project" value="TreeGrafter"/>
</dbReference>
<dbReference type="PANTHER" id="PTHR45527">
    <property type="entry name" value="NONRIBOSOMAL PEPTIDE SYNTHETASE"/>
    <property type="match status" value="1"/>
</dbReference>
<feature type="transmembrane region" description="Helical" evidence="5">
    <location>
        <begin position="1569"/>
        <end position="1592"/>
    </location>
</feature>
<feature type="domain" description="H-type lectin" evidence="7">
    <location>
        <begin position="1120"/>
        <end position="1190"/>
    </location>
</feature>
<dbReference type="Pfam" id="PF09458">
    <property type="entry name" value="H_lectin"/>
    <property type="match status" value="2"/>
</dbReference>
<reference evidence="8 9" key="1">
    <citation type="submission" date="2018-02" db="EMBL/GenBank/DDBJ databases">
        <title>The genomes of Aspergillus section Nigri reveals drivers in fungal speciation.</title>
        <authorList>
            <consortium name="DOE Joint Genome Institute"/>
            <person name="Vesth T.C."/>
            <person name="Nybo J."/>
            <person name="Theobald S."/>
            <person name="Brandl J."/>
            <person name="Frisvad J.C."/>
            <person name="Nielsen K.F."/>
            <person name="Lyhne E.K."/>
            <person name="Kogle M.E."/>
            <person name="Kuo A."/>
            <person name="Riley R."/>
            <person name="Clum A."/>
            <person name="Nolan M."/>
            <person name="Lipzen A."/>
            <person name="Salamov A."/>
            <person name="Henrissat B."/>
            <person name="Wiebenga A."/>
            <person name="De vries R.P."/>
            <person name="Grigoriev I.V."/>
            <person name="Mortensen U.H."/>
            <person name="Andersen M.R."/>
            <person name="Baker S.E."/>
        </authorList>
    </citation>
    <scope>NUCLEOTIDE SEQUENCE [LARGE SCALE GENOMIC DNA]</scope>
    <source>
        <strain evidence="8 9">CBS 101889</strain>
    </source>
</reference>
<feature type="compositionally biased region" description="Basic and acidic residues" evidence="4">
    <location>
        <begin position="305"/>
        <end position="340"/>
    </location>
</feature>
<dbReference type="CDD" id="cd22249">
    <property type="entry name" value="UDM1_RNF168_RNF169-like"/>
    <property type="match status" value="1"/>
</dbReference>
<evidence type="ECO:0000256" key="2">
    <source>
        <dbReference type="ARBA" id="ARBA00022553"/>
    </source>
</evidence>
<keyword evidence="5" id="KW-0812">Transmembrane</keyword>
<dbReference type="Pfam" id="PF00501">
    <property type="entry name" value="AMP-binding"/>
    <property type="match status" value="1"/>
</dbReference>